<keyword evidence="1" id="KW-0732">Signal</keyword>
<evidence type="ECO:0000256" key="1">
    <source>
        <dbReference type="ARBA" id="ARBA00022729"/>
    </source>
</evidence>
<dbReference type="EMBL" id="CAEZSU010000021">
    <property type="protein sequence ID" value="CAB4542962.1"/>
    <property type="molecule type" value="Genomic_DNA"/>
</dbReference>
<dbReference type="PANTHER" id="PTHR47235:SF1">
    <property type="entry name" value="BLR6548 PROTEIN"/>
    <property type="match status" value="1"/>
</dbReference>
<evidence type="ECO:0000259" key="3">
    <source>
        <dbReference type="Pfam" id="PF13458"/>
    </source>
</evidence>
<organism evidence="5">
    <name type="scientific">freshwater metagenome</name>
    <dbReference type="NCBI Taxonomy" id="449393"/>
    <lineage>
        <taxon>unclassified sequences</taxon>
        <taxon>metagenomes</taxon>
        <taxon>ecological metagenomes</taxon>
    </lineage>
</organism>
<dbReference type="Pfam" id="PF13458">
    <property type="entry name" value="Peripla_BP_6"/>
    <property type="match status" value="1"/>
</dbReference>
<feature type="region of interest" description="Disordered" evidence="2">
    <location>
        <begin position="350"/>
        <end position="373"/>
    </location>
</feature>
<evidence type="ECO:0000313" key="6">
    <source>
        <dbReference type="EMBL" id="CAB4568030.1"/>
    </source>
</evidence>
<dbReference type="AlphaFoldDB" id="A0A6J6D6W8"/>
<dbReference type="InterPro" id="IPR028081">
    <property type="entry name" value="Leu-bd"/>
</dbReference>
<evidence type="ECO:0000313" key="4">
    <source>
        <dbReference type="EMBL" id="CAB4542962.1"/>
    </source>
</evidence>
<dbReference type="EMBL" id="CAEZTR010000013">
    <property type="protein sequence ID" value="CAB4568030.1"/>
    <property type="molecule type" value="Genomic_DNA"/>
</dbReference>
<dbReference type="EMBL" id="CAEZVV010000019">
    <property type="protein sequence ID" value="CAB4639689.1"/>
    <property type="molecule type" value="Genomic_DNA"/>
</dbReference>
<dbReference type="InterPro" id="IPR028082">
    <property type="entry name" value="Peripla_BP_I"/>
</dbReference>
<dbReference type="SUPFAM" id="SSF53822">
    <property type="entry name" value="Periplasmic binding protein-like I"/>
    <property type="match status" value="1"/>
</dbReference>
<dbReference type="PROSITE" id="PS51257">
    <property type="entry name" value="PROKAR_LIPOPROTEIN"/>
    <property type="match status" value="1"/>
</dbReference>
<sequence length="473" mass="48520">MARSRTWTAAIAVVCAFTLTAGLAACSSSDGDSSGGGGNTTGVTDTSIRIGVAVSDLDGLRAAGMALAPALTTQNLSKRLTSYFDEWNAAGGINGRQVEGVVMTWDPVKPATAQKVCDDATINTPVFAMINSNGMGAKYIECIAQAGVPIFFGDVAPQSAHDTGWLTSISPSAEVNAKSGIDAAIKSGQIPKGAAVGLLSGNGPEHVAAVAAAKSSLEANGNKITVAQINTLQGDPGIQNTESAAAVNTFKAANVTNVAIALQFTASNGFWDNAGGNNWKFTFLDVASSMCTPYGGKSLKPSAVGGICFTVFGDSVTPDGKLKPESAFEKECRAKFDALSANDYAGAKSYPGVPSGETRTLPDGTKVSSDAPPNECTITTVMKRALDKAGKNLTRESFMKAVRGLGEVEIANGSNGVGSQKEGKTYLANTTHAVKLTAAPTGTAKNANGTYNGCPVDVQCWVPVDTTWYDIAS</sequence>
<name>A0A6J6D6W8_9ZZZZ</name>
<reference evidence="5" key="1">
    <citation type="submission" date="2020-05" db="EMBL/GenBank/DDBJ databases">
        <authorList>
            <person name="Chiriac C."/>
            <person name="Salcher M."/>
            <person name="Ghai R."/>
            <person name="Kavagutti S V."/>
        </authorList>
    </citation>
    <scope>NUCLEOTIDE SEQUENCE</scope>
</reference>
<feature type="domain" description="Leucine-binding protein" evidence="3">
    <location>
        <begin position="83"/>
        <end position="348"/>
    </location>
</feature>
<gene>
    <name evidence="4" type="ORF">UFOPK1495_00310</name>
    <name evidence="5" type="ORF">UFOPK1603_00339</name>
    <name evidence="6" type="ORF">UFOPK1711_00331</name>
    <name evidence="7" type="ORF">UFOPK2143_00523</name>
</gene>
<evidence type="ECO:0000313" key="7">
    <source>
        <dbReference type="EMBL" id="CAB4639689.1"/>
    </source>
</evidence>
<dbReference type="EMBL" id="CAEZTG010000019">
    <property type="protein sequence ID" value="CAB4558053.1"/>
    <property type="molecule type" value="Genomic_DNA"/>
</dbReference>
<accession>A0A6J6D6W8</accession>
<evidence type="ECO:0000256" key="2">
    <source>
        <dbReference type="SAM" id="MobiDB-lite"/>
    </source>
</evidence>
<dbReference type="Gene3D" id="3.40.50.2300">
    <property type="match status" value="2"/>
</dbReference>
<dbReference type="PANTHER" id="PTHR47235">
    <property type="entry name" value="BLR6548 PROTEIN"/>
    <property type="match status" value="1"/>
</dbReference>
<protein>
    <submittedName>
        <fullName evidence="5">Unannotated protein</fullName>
    </submittedName>
</protein>
<proteinExistence type="predicted"/>
<evidence type="ECO:0000313" key="5">
    <source>
        <dbReference type="EMBL" id="CAB4558053.1"/>
    </source>
</evidence>